<dbReference type="SUPFAM" id="SSF82171">
    <property type="entry name" value="DPP6 N-terminal domain-like"/>
    <property type="match status" value="1"/>
</dbReference>
<reference evidence="1 2" key="1">
    <citation type="journal article" date="2019" name="Microorganisms">
        <title>Paenibacillus lutrae sp. nov., A Chitinolytic Species Isolated from A River Otter in Castril Natural Park, Granada, Spain.</title>
        <authorList>
            <person name="Rodriguez M."/>
            <person name="Reina J.C."/>
            <person name="Bejar V."/>
            <person name="Llamas I."/>
        </authorList>
    </citation>
    <scope>NUCLEOTIDE SEQUENCE [LARGE SCALE GENOMIC DNA]</scope>
    <source>
        <strain evidence="1 2">N10</strain>
    </source>
</reference>
<dbReference type="RefSeq" id="WP_157336617.1">
    <property type="nucleotide sequence ID" value="NZ_RHLK01000008.1"/>
</dbReference>
<dbReference type="Gene3D" id="2.130.10.10">
    <property type="entry name" value="YVTN repeat-like/Quinoprotein amine dehydrogenase"/>
    <property type="match status" value="1"/>
</dbReference>
<comment type="caution">
    <text evidence="1">The sequence shown here is derived from an EMBL/GenBank/DDBJ whole genome shotgun (WGS) entry which is preliminary data.</text>
</comment>
<gene>
    <name evidence="1" type="ORF">EDM21_14885</name>
</gene>
<protein>
    <submittedName>
        <fullName evidence="1">Uncharacterized protein</fullName>
    </submittedName>
</protein>
<dbReference type="AlphaFoldDB" id="A0A7X3FJ98"/>
<name>A0A7X3FJ98_9BACL</name>
<keyword evidence="2" id="KW-1185">Reference proteome</keyword>
<dbReference type="Proteomes" id="UP000490800">
    <property type="component" value="Unassembled WGS sequence"/>
</dbReference>
<proteinExistence type="predicted"/>
<accession>A0A7X3FJ98</accession>
<dbReference type="EMBL" id="RHLK01000008">
    <property type="protein sequence ID" value="MVP00794.1"/>
    <property type="molecule type" value="Genomic_DNA"/>
</dbReference>
<sequence>MDSSVKELGINTIEPIVLPAPTYLDDQGVEQKITLEIRPSEGLDYAFENCTNTIRTFFKQNLCSYSPIKVEVKDTFFEWTPFGAGFQDELGSEMWLGRIGNSTAECGGDNRVVYKHAVLDMDEEFYVECGKLKHNTVLNSLPPYDHSLPGNEVNFFVEGKLDFAHEVSMYVNEVMREGDFDTTEEIHFRNTSGEVVFSLPSPVTYEVNGANQIQCSYVISRLEADLISLKIVVPYSWLQEGNRTYPIAIDPTLVTVGNAPNMPSRPRGITFSSTGRYVAFPTLNNNQAFIYEINSLTNTIKELNRPINGYKNSEMCAVFSPDEKYFLAGGSPPLSVYRYDPLSGGFTSQVLQPHTTPFQYVIRNITFSNNGQYVAVSHYYYYRTYKFDKETGLLKNEATFGIPYMISKSEFGKDDALLLTLQEDGKIRTYRFNDGVITGEFQVMSDTKTKIVDFNLSPDGNFIAIALDAAPWINIYKFNAVLGIHGSPTIPNIPPDAKAKKIRFSKTMRYIAVAQYDITKKPRLIFYKFNPSTGELGSKLDVSSNQLPSPDVVSAEQIAIEFSSDGSYLGYAQDSNQASSIFLYRFLDPSDNIFFKDKLTDNYYSDTTGNTLMLLDFGQLIAGQTSLPKEVVIENTHSVSVRHLEVELINTNTDFVIEMSKSDNPFIAEPNLYYSGTINSMDTVPIFFRAVTTEKSTKGGMFEVRAKCRKV</sequence>
<dbReference type="InterPro" id="IPR015943">
    <property type="entry name" value="WD40/YVTN_repeat-like_dom_sf"/>
</dbReference>
<evidence type="ECO:0000313" key="1">
    <source>
        <dbReference type="EMBL" id="MVP00794.1"/>
    </source>
</evidence>
<dbReference type="OrthoDB" id="2476831at2"/>
<evidence type="ECO:0000313" key="2">
    <source>
        <dbReference type="Proteomes" id="UP000490800"/>
    </source>
</evidence>
<organism evidence="1 2">
    <name type="scientific">Paenibacillus lutrae</name>
    <dbReference type="NCBI Taxonomy" id="2078573"/>
    <lineage>
        <taxon>Bacteria</taxon>
        <taxon>Bacillati</taxon>
        <taxon>Bacillota</taxon>
        <taxon>Bacilli</taxon>
        <taxon>Bacillales</taxon>
        <taxon>Paenibacillaceae</taxon>
        <taxon>Paenibacillus</taxon>
    </lineage>
</organism>